<reference evidence="1" key="1">
    <citation type="journal article" date="2018" name="Nat. Genet.">
        <title>Extensive intraspecific gene order and gene structural variations between Mo17 and other maize genomes.</title>
        <authorList>
            <person name="Sun S."/>
            <person name="Zhou Y."/>
            <person name="Chen J."/>
            <person name="Shi J."/>
            <person name="Zhao H."/>
            <person name="Zhao H."/>
            <person name="Song W."/>
            <person name="Zhang M."/>
            <person name="Cui Y."/>
            <person name="Dong X."/>
            <person name="Liu H."/>
            <person name="Ma X."/>
            <person name="Jiao Y."/>
            <person name="Wang B."/>
            <person name="Wei X."/>
            <person name="Stein J.C."/>
            <person name="Glaubitz J.C."/>
            <person name="Lu F."/>
            <person name="Yu G."/>
            <person name="Liang C."/>
            <person name="Fengler K."/>
            <person name="Li B."/>
            <person name="Rafalski A."/>
            <person name="Schnable P.S."/>
            <person name="Ware D.H."/>
            <person name="Buckler E.S."/>
            <person name="Lai J."/>
        </authorList>
    </citation>
    <scope>NUCLEOTIDE SEQUENCE [LARGE SCALE GENOMIC DNA]</scope>
    <source>
        <tissue evidence="1">Seedling</tissue>
    </source>
</reference>
<organism evidence="1">
    <name type="scientific">Zea mays</name>
    <name type="common">Maize</name>
    <dbReference type="NCBI Taxonomy" id="4577"/>
    <lineage>
        <taxon>Eukaryota</taxon>
        <taxon>Viridiplantae</taxon>
        <taxon>Streptophyta</taxon>
        <taxon>Embryophyta</taxon>
        <taxon>Tracheophyta</taxon>
        <taxon>Spermatophyta</taxon>
        <taxon>Magnoliopsida</taxon>
        <taxon>Liliopsida</taxon>
        <taxon>Poales</taxon>
        <taxon>Poaceae</taxon>
        <taxon>PACMAD clade</taxon>
        <taxon>Panicoideae</taxon>
        <taxon>Andropogonodae</taxon>
        <taxon>Andropogoneae</taxon>
        <taxon>Tripsacinae</taxon>
        <taxon>Zea</taxon>
    </lineage>
</organism>
<sequence>MSIAAVRSSSLALFARSWSSTGALKVVTTLEESTELWILLVCGSDDVAHRTAEVGLDGLDAMFSFPATVEVVRLGRGVLLPGSDGGGVTGRRGRALGMRKGAAKDSQSELTMEIEEMWRGSGCYVRHVAEGEEGDARHQVHLSDRRWAEPRCTIYIRVL</sequence>
<protein>
    <submittedName>
        <fullName evidence="1">Uncharacterized protein</fullName>
    </submittedName>
</protein>
<dbReference type="EMBL" id="NCVQ01000008">
    <property type="protein sequence ID" value="PWZ13245.1"/>
    <property type="molecule type" value="Genomic_DNA"/>
</dbReference>
<dbReference type="AlphaFoldDB" id="A0A3L6DXE2"/>
<accession>A0A3L6DXE2</accession>
<gene>
    <name evidence="1" type="ORF">Zm00014a_038819</name>
</gene>
<comment type="caution">
    <text evidence="1">The sequence shown here is derived from an EMBL/GenBank/DDBJ whole genome shotgun (WGS) entry which is preliminary data.</text>
</comment>
<proteinExistence type="predicted"/>
<dbReference type="Proteomes" id="UP000251960">
    <property type="component" value="Chromosome 7"/>
</dbReference>
<evidence type="ECO:0000313" key="1">
    <source>
        <dbReference type="EMBL" id="PWZ13245.1"/>
    </source>
</evidence>
<name>A0A3L6DXE2_MAIZE</name>